<evidence type="ECO:0000313" key="2">
    <source>
        <dbReference type="EMBL" id="JAC27098.1"/>
    </source>
</evidence>
<accession>A0A023G246</accession>
<organism evidence="2">
    <name type="scientific">Amblyomma parvum</name>
    <name type="common">South American tick</name>
    <dbReference type="NCBI Taxonomy" id="251391"/>
    <lineage>
        <taxon>Eukaryota</taxon>
        <taxon>Metazoa</taxon>
        <taxon>Ecdysozoa</taxon>
        <taxon>Arthropoda</taxon>
        <taxon>Chelicerata</taxon>
        <taxon>Arachnida</taxon>
        <taxon>Acari</taxon>
        <taxon>Parasitiformes</taxon>
        <taxon>Ixodida</taxon>
        <taxon>Ixodoidea</taxon>
        <taxon>Ixodidae</taxon>
        <taxon>Amblyomminae</taxon>
        <taxon>Amblyomma</taxon>
    </lineage>
</organism>
<reference evidence="2" key="1">
    <citation type="submission" date="2014-03" db="EMBL/GenBank/DDBJ databases">
        <title>The sialotranscriptome of Amblyomma triste, Amblyomma parvum and Amblyomma cajennense ticks, uncovered by 454-based RNA-seq.</title>
        <authorList>
            <person name="Garcia G.R."/>
            <person name="Gardinassi L.G."/>
            <person name="Ribeiro J.M."/>
            <person name="Anatrielo E."/>
            <person name="Ferreira B.R."/>
            <person name="Moreira H.N."/>
            <person name="Mafra C."/>
            <person name="Olegario M.M."/>
            <person name="Szabo P.J."/>
            <person name="Miranda-Santos I.K."/>
            <person name="Maruyama S.R."/>
        </authorList>
    </citation>
    <scope>NUCLEOTIDE SEQUENCE</scope>
    <source>
        <strain evidence="2">Araguapaz</strain>
        <tissue evidence="2">Salivary glands</tissue>
    </source>
</reference>
<evidence type="ECO:0000256" key="1">
    <source>
        <dbReference type="SAM" id="SignalP"/>
    </source>
</evidence>
<dbReference type="EMBL" id="GBBL01000222">
    <property type="protein sequence ID" value="JAC27098.1"/>
    <property type="molecule type" value="mRNA"/>
</dbReference>
<name>A0A023G246_AMBPA</name>
<feature type="signal peptide" evidence="1">
    <location>
        <begin position="1"/>
        <end position="24"/>
    </location>
</feature>
<sequence length="87" mass="9918">MNSAFMQKLLWVVKLTTVLATARAITRNRSFAALNVVQIKCTVVSNIRGNKVLHKNAYFLVISLPNLRMTFVYYTSRGKRKNSVCHT</sequence>
<keyword evidence="1" id="KW-0732">Signal</keyword>
<feature type="chain" id="PRO_5001520456" evidence="1">
    <location>
        <begin position="25"/>
        <end position="87"/>
    </location>
</feature>
<dbReference type="AlphaFoldDB" id="A0A023G246"/>
<protein>
    <submittedName>
        <fullName evidence="2">Putative secreted protein</fullName>
    </submittedName>
</protein>
<proteinExistence type="evidence at transcript level"/>